<dbReference type="RefSeq" id="WP_273641637.1">
    <property type="nucleotide sequence ID" value="NZ_JAQQXP010000002.1"/>
</dbReference>
<dbReference type="SUPFAM" id="SSF52540">
    <property type="entry name" value="P-loop containing nucleoside triphosphate hydrolases"/>
    <property type="match status" value="1"/>
</dbReference>
<gene>
    <name evidence="1" type="ORF">OIK42_13950</name>
</gene>
<name>A0ABT5L479_9ALTE</name>
<evidence type="ECO:0008006" key="3">
    <source>
        <dbReference type="Google" id="ProtNLM"/>
    </source>
</evidence>
<dbReference type="PANTHER" id="PTHR46844">
    <property type="entry name" value="SLR5058 PROTEIN"/>
    <property type="match status" value="1"/>
</dbReference>
<protein>
    <recommendedName>
        <fullName evidence="3">NACHT domain-containing protein</fullName>
    </recommendedName>
</protein>
<evidence type="ECO:0000313" key="2">
    <source>
        <dbReference type="Proteomes" id="UP001218788"/>
    </source>
</evidence>
<dbReference type="PANTHER" id="PTHR46844:SF1">
    <property type="entry name" value="SLR5058 PROTEIN"/>
    <property type="match status" value="1"/>
</dbReference>
<dbReference type="Proteomes" id="UP001218788">
    <property type="component" value="Unassembled WGS sequence"/>
</dbReference>
<dbReference type="Gene3D" id="3.40.50.300">
    <property type="entry name" value="P-loop containing nucleotide triphosphate hydrolases"/>
    <property type="match status" value="1"/>
</dbReference>
<accession>A0ABT5L479</accession>
<proteinExistence type="predicted"/>
<evidence type="ECO:0000313" key="1">
    <source>
        <dbReference type="EMBL" id="MDC8831856.1"/>
    </source>
</evidence>
<keyword evidence="2" id="KW-1185">Reference proteome</keyword>
<dbReference type="EMBL" id="JAQQXP010000002">
    <property type="protein sequence ID" value="MDC8831856.1"/>
    <property type="molecule type" value="Genomic_DNA"/>
</dbReference>
<reference evidence="1 2" key="1">
    <citation type="submission" date="2022-10" db="EMBL/GenBank/DDBJ databases">
        <title>Alteromonas sp. chi3 Genome sequencing.</title>
        <authorList>
            <person name="Park S."/>
        </authorList>
    </citation>
    <scope>NUCLEOTIDE SEQUENCE [LARGE SCALE GENOMIC DNA]</scope>
    <source>
        <strain evidence="2">chi3</strain>
    </source>
</reference>
<comment type="caution">
    <text evidence="1">The sequence shown here is derived from an EMBL/GenBank/DDBJ whole genome shotgun (WGS) entry which is preliminary data.</text>
</comment>
<dbReference type="InterPro" id="IPR027417">
    <property type="entry name" value="P-loop_NTPase"/>
</dbReference>
<organism evidence="1 2">
    <name type="scientific">Alteromonas gilva</name>
    <dbReference type="NCBI Taxonomy" id="2987522"/>
    <lineage>
        <taxon>Bacteria</taxon>
        <taxon>Pseudomonadati</taxon>
        <taxon>Pseudomonadota</taxon>
        <taxon>Gammaproteobacteria</taxon>
        <taxon>Alteromonadales</taxon>
        <taxon>Alteromonadaceae</taxon>
        <taxon>Alteromonas/Salinimonas group</taxon>
        <taxon>Alteromonas</taxon>
    </lineage>
</organism>
<sequence length="881" mass="102005">MENEIVPSHLQQYLYQLCAMREDSFTKDILIPLFSAMGYTRVDFNGGPYEKGKDLIATRQIPPRNKPHVCYVQAKKIGNKQNAKTWEKFSQILFQLRNCISDPIKDIHGNEYYSDEVYFICPEQASTRFLDNVQSQLGKDKDKISFLDGIEILNLIERFKPDLLSILSSFESKITSNSNVELVNKELLNALKIKEDKTLDSFYSDLSFFVGSIESNHLLLSDFRLKKERLKIDQAEWQGFVNERDSILKLSGLDIFEVDPSEISENYAKELIKYNDKENQDKIKELRLLQEKKSDEIALISNLKLRINEQKNKLLDNNLISEEEAEAIDETVENSEFYSTKVNFNSSIDKSLKRLFESEIKLSEHEINIEKIEIIPPPTLNIPFSQTTIDKYIANAKSNYLENVKLINDRKLSQNRLRDFLNEVRKNLKTLSILTDKESHISKNIELRTSEGELDRISVSPHDIFSTGFDVAVYGGAGVGKTTTLQVYATDLERHNNDLVLYIPLNKLATKITSEFGNKYDKKKPTKDLLFKLILLRSSQALSDENISECRNLISRSSCTLILDGLDEIYNIIPQIVHAINDFKIECSKVQIIISSRDCVKYLKDIRFLGITLLPFTKEQLINFVYGWCSDKKISSTLVQEIERKNLYNYIKTPLLATITCSLAERGVVVPSNENQIYLQRINLLSGRYDEFKDIQRQSLDSEELKNIARKCAFKMHTLNTRTISKSNLCRLIAKEFNGRYSRSLVYTAINELIDPCNILIFDKLTNTLSFGHFRFQEHLAAQELQLNRGISLTNYLTSEWWRGTLALYAQENDFSDLFEDAYRENLDYSSISLTLELMMQNAPSHRKRAIKELSEQYANTKYLDDVTSYYEEKDIYDDYY</sequence>